<proteinExistence type="predicted"/>
<reference evidence="2" key="1">
    <citation type="submission" date="2014-09" db="EMBL/GenBank/DDBJ databases">
        <authorList>
            <person name="Mudge J."/>
            <person name="Ramaraj T."/>
            <person name="Lindquist I.E."/>
            <person name="Bharti A.K."/>
            <person name="Sundararajan A."/>
            <person name="Cameron C.T."/>
            <person name="Woodward J.E."/>
            <person name="May G.D."/>
            <person name="Brubaker C."/>
            <person name="Broadhvest J."/>
            <person name="Wilkins T.A."/>
        </authorList>
    </citation>
    <scope>NUCLEOTIDE SEQUENCE</scope>
    <source>
        <strain evidence="2">cv. AKA8401</strain>
    </source>
</reference>
<protein>
    <submittedName>
        <fullName evidence="1">Uncharacterized protein</fullName>
    </submittedName>
</protein>
<sequence>MRWTGKRLPEPEGYQRSQD</sequence>
<keyword evidence="2" id="KW-1185">Reference proteome</keyword>
<dbReference type="AlphaFoldDB" id="A0A0B0PNI6"/>
<evidence type="ECO:0000313" key="1">
    <source>
        <dbReference type="EMBL" id="KHG26009.1"/>
    </source>
</evidence>
<dbReference type="Proteomes" id="UP000032142">
    <property type="component" value="Unassembled WGS sequence"/>
</dbReference>
<evidence type="ECO:0000313" key="2">
    <source>
        <dbReference type="Proteomes" id="UP000032142"/>
    </source>
</evidence>
<dbReference type="EMBL" id="KN434719">
    <property type="protein sequence ID" value="KHG26009.1"/>
    <property type="molecule type" value="Genomic_DNA"/>
</dbReference>
<organism evidence="1 2">
    <name type="scientific">Gossypium arboreum</name>
    <name type="common">Tree cotton</name>
    <name type="synonym">Gossypium nanking</name>
    <dbReference type="NCBI Taxonomy" id="29729"/>
    <lineage>
        <taxon>Eukaryota</taxon>
        <taxon>Viridiplantae</taxon>
        <taxon>Streptophyta</taxon>
        <taxon>Embryophyta</taxon>
        <taxon>Tracheophyta</taxon>
        <taxon>Spermatophyta</taxon>
        <taxon>Magnoliopsida</taxon>
        <taxon>eudicotyledons</taxon>
        <taxon>Gunneridae</taxon>
        <taxon>Pentapetalae</taxon>
        <taxon>rosids</taxon>
        <taxon>malvids</taxon>
        <taxon>Malvales</taxon>
        <taxon>Malvaceae</taxon>
        <taxon>Malvoideae</taxon>
        <taxon>Gossypium</taxon>
    </lineage>
</organism>
<accession>A0A0B0PNI6</accession>
<name>A0A0B0PNI6_GOSAR</name>
<gene>
    <name evidence="1" type="ORF">F383_09255</name>
</gene>